<sequence length="84" mass="9786">MYAEQRLSVRETARRLGVHENTVRNWEERGLIRAVKLPGSGYRRFDLAEVERLRNEMLHDLAPAVEGPVIRPRGRKQIVHGDEQ</sequence>
<accession>A0A5B8U736</accession>
<dbReference type="SUPFAM" id="SSF46955">
    <property type="entry name" value="Putative DNA-binding domain"/>
    <property type="match status" value="1"/>
</dbReference>
<evidence type="ECO:0000313" key="3">
    <source>
        <dbReference type="Proteomes" id="UP000321805"/>
    </source>
</evidence>
<dbReference type="RefSeq" id="WP_146920758.1">
    <property type="nucleotide sequence ID" value="NZ_CP042430.1"/>
</dbReference>
<dbReference type="SMART" id="SM00422">
    <property type="entry name" value="HTH_MERR"/>
    <property type="match status" value="1"/>
</dbReference>
<dbReference type="Gene3D" id="1.10.1660.10">
    <property type="match status" value="1"/>
</dbReference>
<dbReference type="InterPro" id="IPR000551">
    <property type="entry name" value="MerR-type_HTH_dom"/>
</dbReference>
<dbReference type="EMBL" id="CP042430">
    <property type="protein sequence ID" value="QEC48810.1"/>
    <property type="molecule type" value="Genomic_DNA"/>
</dbReference>
<dbReference type="NCBIfam" id="TIGR01764">
    <property type="entry name" value="excise"/>
    <property type="match status" value="1"/>
</dbReference>
<feature type="domain" description="HTH merR-type" evidence="1">
    <location>
        <begin position="6"/>
        <end position="54"/>
    </location>
</feature>
<dbReference type="InterPro" id="IPR009061">
    <property type="entry name" value="DNA-bd_dom_put_sf"/>
</dbReference>
<dbReference type="GO" id="GO:0006355">
    <property type="term" value="P:regulation of DNA-templated transcription"/>
    <property type="evidence" value="ECO:0007669"/>
    <property type="project" value="InterPro"/>
</dbReference>
<dbReference type="KEGG" id="bsol:FSW04_15315"/>
<reference evidence="2 3" key="1">
    <citation type="journal article" date="2018" name="J. Microbiol.">
        <title>Baekduia soli gen. nov., sp. nov., a novel bacterium isolated from the soil of Baekdu Mountain and proposal of a novel family name, Baekduiaceae fam. nov.</title>
        <authorList>
            <person name="An D.S."/>
            <person name="Siddiqi M.Z."/>
            <person name="Kim K.H."/>
            <person name="Yu H.S."/>
            <person name="Im W.T."/>
        </authorList>
    </citation>
    <scope>NUCLEOTIDE SEQUENCE [LARGE SCALE GENOMIC DNA]</scope>
    <source>
        <strain evidence="2 3">BR7-21</strain>
    </source>
</reference>
<dbReference type="OrthoDB" id="9802039at2"/>
<evidence type="ECO:0000313" key="2">
    <source>
        <dbReference type="EMBL" id="QEC48810.1"/>
    </source>
</evidence>
<organism evidence="2 3">
    <name type="scientific">Baekduia soli</name>
    <dbReference type="NCBI Taxonomy" id="496014"/>
    <lineage>
        <taxon>Bacteria</taxon>
        <taxon>Bacillati</taxon>
        <taxon>Actinomycetota</taxon>
        <taxon>Thermoleophilia</taxon>
        <taxon>Solirubrobacterales</taxon>
        <taxon>Baekduiaceae</taxon>
        <taxon>Baekduia</taxon>
    </lineage>
</organism>
<dbReference type="InterPro" id="IPR010093">
    <property type="entry name" value="SinI_DNA-bd"/>
</dbReference>
<dbReference type="Proteomes" id="UP000321805">
    <property type="component" value="Chromosome"/>
</dbReference>
<dbReference type="AlphaFoldDB" id="A0A5B8U736"/>
<name>A0A5B8U736_9ACTN</name>
<proteinExistence type="predicted"/>
<dbReference type="PROSITE" id="PS50937">
    <property type="entry name" value="HTH_MERR_2"/>
    <property type="match status" value="1"/>
</dbReference>
<gene>
    <name evidence="2" type="ORF">FSW04_15315</name>
</gene>
<dbReference type="GO" id="GO:0003677">
    <property type="term" value="F:DNA binding"/>
    <property type="evidence" value="ECO:0007669"/>
    <property type="project" value="InterPro"/>
</dbReference>
<protein>
    <submittedName>
        <fullName evidence="2">MerR family transcriptional regulator</fullName>
    </submittedName>
</protein>
<dbReference type="Pfam" id="PF13411">
    <property type="entry name" value="MerR_1"/>
    <property type="match status" value="1"/>
</dbReference>
<evidence type="ECO:0000259" key="1">
    <source>
        <dbReference type="PROSITE" id="PS50937"/>
    </source>
</evidence>
<keyword evidence="3" id="KW-1185">Reference proteome</keyword>